<sequence>MGWLALFALVEGVALARKAPGDTLSEHVWRWFAIGEPGKRPRVTGWVRLRRFALLAGLAWLVLHFLTGGLF</sequence>
<reference evidence="2 3" key="1">
    <citation type="submission" date="2023-06" db="EMBL/GenBank/DDBJ databases">
        <authorList>
            <person name="Yushchuk O."/>
            <person name="Binda E."/>
            <person name="Ruckert-Reed C."/>
            <person name="Fedorenko V."/>
            <person name="Kalinowski J."/>
            <person name="Marinelli F."/>
        </authorList>
    </citation>
    <scope>NUCLEOTIDE SEQUENCE [LARGE SCALE GENOMIC DNA]</scope>
    <source>
        <strain evidence="2 3">NRRL 3884</strain>
    </source>
</reference>
<feature type="transmembrane region" description="Helical" evidence="1">
    <location>
        <begin position="52"/>
        <end position="70"/>
    </location>
</feature>
<dbReference type="EMBL" id="CP126980">
    <property type="protein sequence ID" value="WIN00961.1"/>
    <property type="molecule type" value="Genomic_DNA"/>
</dbReference>
<dbReference type="Proteomes" id="UP001240150">
    <property type="component" value="Chromosome"/>
</dbReference>
<evidence type="ECO:0000256" key="1">
    <source>
        <dbReference type="SAM" id="Phobius"/>
    </source>
</evidence>
<name>A0ABY8WT10_9ACTN</name>
<keyword evidence="3" id="KW-1185">Reference proteome</keyword>
<keyword evidence="1" id="KW-0472">Membrane</keyword>
<gene>
    <name evidence="2" type="ORF">ACTOB_007911</name>
</gene>
<evidence type="ECO:0000313" key="3">
    <source>
        <dbReference type="Proteomes" id="UP001240150"/>
    </source>
</evidence>
<proteinExistence type="predicted"/>
<organism evidence="2 3">
    <name type="scientific">Actinoplanes oblitus</name>
    <dbReference type="NCBI Taxonomy" id="3040509"/>
    <lineage>
        <taxon>Bacteria</taxon>
        <taxon>Bacillati</taxon>
        <taxon>Actinomycetota</taxon>
        <taxon>Actinomycetes</taxon>
        <taxon>Micromonosporales</taxon>
        <taxon>Micromonosporaceae</taxon>
        <taxon>Actinoplanes</taxon>
    </lineage>
</organism>
<keyword evidence="1" id="KW-0812">Transmembrane</keyword>
<evidence type="ECO:0000313" key="2">
    <source>
        <dbReference type="EMBL" id="WIN00961.1"/>
    </source>
</evidence>
<accession>A0ABY8WT10</accession>
<protein>
    <submittedName>
        <fullName evidence="2">Uncharacterized protein</fullName>
    </submittedName>
</protein>
<keyword evidence="1" id="KW-1133">Transmembrane helix</keyword>